<protein>
    <submittedName>
        <fullName evidence="2">YdcF family protein</fullName>
    </submittedName>
</protein>
<evidence type="ECO:0000259" key="1">
    <source>
        <dbReference type="Pfam" id="PF02698"/>
    </source>
</evidence>
<name>A0A942Z379_9BACI</name>
<dbReference type="RefSeq" id="WP_213096307.1">
    <property type="nucleotide sequence ID" value="NZ_JAGYPH010000001.1"/>
</dbReference>
<organism evidence="2 3">
    <name type="scientific">Lederbergia citrea</name>
    <dbReference type="NCBI Taxonomy" id="2833581"/>
    <lineage>
        <taxon>Bacteria</taxon>
        <taxon>Bacillati</taxon>
        <taxon>Bacillota</taxon>
        <taxon>Bacilli</taxon>
        <taxon>Bacillales</taxon>
        <taxon>Bacillaceae</taxon>
        <taxon>Lederbergia</taxon>
    </lineage>
</organism>
<dbReference type="AlphaFoldDB" id="A0A942Z379"/>
<dbReference type="PANTHER" id="PTHR30336:SF20">
    <property type="entry name" value="DUF218 DOMAIN-CONTAINING PROTEIN"/>
    <property type="match status" value="1"/>
</dbReference>
<dbReference type="InterPro" id="IPR051599">
    <property type="entry name" value="Cell_Envelope_Assoc"/>
</dbReference>
<comment type="caution">
    <text evidence="2">The sequence shown here is derived from an EMBL/GenBank/DDBJ whole genome shotgun (WGS) entry which is preliminary data.</text>
</comment>
<dbReference type="Gene3D" id="3.40.50.620">
    <property type="entry name" value="HUPs"/>
    <property type="match status" value="1"/>
</dbReference>
<dbReference type="GO" id="GO:0005886">
    <property type="term" value="C:plasma membrane"/>
    <property type="evidence" value="ECO:0007669"/>
    <property type="project" value="TreeGrafter"/>
</dbReference>
<dbReference type="InterPro" id="IPR014729">
    <property type="entry name" value="Rossmann-like_a/b/a_fold"/>
</dbReference>
<dbReference type="CDD" id="cd06259">
    <property type="entry name" value="YdcF-like"/>
    <property type="match status" value="1"/>
</dbReference>
<gene>
    <name evidence="2" type="ORF">KHA91_00650</name>
</gene>
<proteinExistence type="predicted"/>
<dbReference type="InterPro" id="IPR003848">
    <property type="entry name" value="DUF218"/>
</dbReference>
<dbReference type="PANTHER" id="PTHR30336">
    <property type="entry name" value="INNER MEMBRANE PROTEIN, PROBABLE PERMEASE"/>
    <property type="match status" value="1"/>
</dbReference>
<evidence type="ECO:0000313" key="3">
    <source>
        <dbReference type="Proteomes" id="UP000676456"/>
    </source>
</evidence>
<dbReference type="Proteomes" id="UP000676456">
    <property type="component" value="Unassembled WGS sequence"/>
</dbReference>
<sequence length="200" mass="22980">MNISELKPEDLTDELMTRLLYNDINDDLNKGDCIFVFGSSKAVQYRLPKAIQLYNEGRANKILFSGGAVWNGNALSEAILLKNEAMELGVPEKDILVETDSTNTKENILASLIILDRFFELHKIKRLLIVTASYHIRRTHLTLKTYMPSWIEYTLCPADDLNTKKENWHLNKYGRQRVTVEANKIIKYIKQGAIVDDYIS</sequence>
<keyword evidence="3" id="KW-1185">Reference proteome</keyword>
<feature type="domain" description="DUF218" evidence="1">
    <location>
        <begin position="32"/>
        <end position="147"/>
    </location>
</feature>
<dbReference type="EMBL" id="JAGYPN010000001">
    <property type="protein sequence ID" value="MBS4221262.1"/>
    <property type="molecule type" value="Genomic_DNA"/>
</dbReference>
<reference evidence="2 3" key="1">
    <citation type="submission" date="2021-05" db="EMBL/GenBank/DDBJ databases">
        <title>Novel Bacillus species.</title>
        <authorList>
            <person name="Liu G."/>
        </authorList>
    </citation>
    <scope>NUCLEOTIDE SEQUENCE [LARGE SCALE GENOMIC DNA]</scope>
    <source>
        <strain evidence="2 3">FJAT-49682</strain>
    </source>
</reference>
<accession>A0A942Z379</accession>
<dbReference type="Pfam" id="PF02698">
    <property type="entry name" value="DUF218"/>
    <property type="match status" value="1"/>
</dbReference>
<evidence type="ECO:0000313" key="2">
    <source>
        <dbReference type="EMBL" id="MBS4221262.1"/>
    </source>
</evidence>